<proteinExistence type="predicted"/>
<dbReference type="InterPro" id="IPR011990">
    <property type="entry name" value="TPR-like_helical_dom_sf"/>
</dbReference>
<reference evidence="1 2" key="1">
    <citation type="submission" date="2009-10" db="EMBL/GenBank/DDBJ databases">
        <authorList>
            <person name="Muzny D."/>
            <person name="Qin X."/>
            <person name="Deng J."/>
            <person name="Jiang H."/>
            <person name="Liu Y."/>
            <person name="Qu J."/>
            <person name="Song X.-Z."/>
            <person name="Zhang L."/>
            <person name="Thornton R."/>
            <person name="Coyle M."/>
            <person name="Francisco L."/>
            <person name="Jackson L."/>
            <person name="Javaid M."/>
            <person name="Korchina V."/>
            <person name="Kovar C."/>
            <person name="Mata R."/>
            <person name="Mathew T."/>
            <person name="Ngo R."/>
            <person name="Nguyen L."/>
            <person name="Nguyen N."/>
            <person name="Okwuonu G."/>
            <person name="Ongeri F."/>
            <person name="Pham C."/>
            <person name="Simmons D."/>
            <person name="Wilczek-Boney K."/>
            <person name="Hale W."/>
            <person name="Jakkamsetti A."/>
            <person name="Pham P."/>
            <person name="Ruth R."/>
            <person name="San Lucas F."/>
            <person name="Warren J."/>
            <person name="Zhang J."/>
            <person name="Zhao Z."/>
            <person name="Zhou C."/>
            <person name="Zhu D."/>
            <person name="Lee S."/>
            <person name="Bess C."/>
            <person name="Blankenburg K."/>
            <person name="Forbes L."/>
            <person name="Fu Q."/>
            <person name="Gubbala S."/>
            <person name="Hirani K."/>
            <person name="Jayaseelan J.C."/>
            <person name="Lara F."/>
            <person name="Munidasa M."/>
            <person name="Palculict T."/>
            <person name="Patil S."/>
            <person name="Pu L.-L."/>
            <person name="Saada N."/>
            <person name="Tang L."/>
            <person name="Weissenberger G."/>
            <person name="Zhu Y."/>
            <person name="Hemphill L."/>
            <person name="Shang Y."/>
            <person name="Youmans B."/>
            <person name="Ayvaz T."/>
            <person name="Ross M."/>
            <person name="Santibanez J."/>
            <person name="Aqrawi P."/>
            <person name="Gross S."/>
            <person name="Joshi V."/>
            <person name="Fowler G."/>
            <person name="Nazareth L."/>
            <person name="Reid J."/>
            <person name="Worley K."/>
            <person name="Petrosino J."/>
            <person name="Highlander S."/>
            <person name="Gibbs R."/>
        </authorList>
    </citation>
    <scope>NUCLEOTIDE SEQUENCE [LARGE SCALE GENOMIC DNA]</scope>
    <source>
        <strain evidence="1 2">ATCC 43325</strain>
    </source>
</reference>
<dbReference type="RefSeq" id="WP_005762551.1">
    <property type="nucleotide sequence ID" value="NZ_GG704810.1"/>
</dbReference>
<evidence type="ECO:0000313" key="2">
    <source>
        <dbReference type="Proteomes" id="UP000005519"/>
    </source>
</evidence>
<protein>
    <submittedName>
        <fullName evidence="1">Tetratricopeptide repeat protein</fullName>
    </submittedName>
</protein>
<dbReference type="Gene3D" id="1.25.40.10">
    <property type="entry name" value="Tetratricopeptide repeat domain"/>
    <property type="match status" value="1"/>
</dbReference>
<keyword evidence="2" id="KW-1185">Reference proteome</keyword>
<dbReference type="EMBL" id="ACZR01000018">
    <property type="protein sequence ID" value="EEX49589.1"/>
    <property type="molecule type" value="Genomic_DNA"/>
</dbReference>
<comment type="caution">
    <text evidence="1">The sequence shown here is derived from an EMBL/GenBank/DDBJ whole genome shotgun (WGS) entry which is preliminary data.</text>
</comment>
<dbReference type="InterPro" id="IPR019734">
    <property type="entry name" value="TPR_rpt"/>
</dbReference>
<dbReference type="STRING" id="667128.HMPREF0621_1636"/>
<name>C9PRL2_9PAST</name>
<dbReference type="Pfam" id="PF13176">
    <property type="entry name" value="TPR_7"/>
    <property type="match status" value="1"/>
</dbReference>
<dbReference type="OrthoDB" id="6480168at2"/>
<dbReference type="Proteomes" id="UP000005519">
    <property type="component" value="Unassembled WGS sequence"/>
</dbReference>
<dbReference type="HOGENOM" id="CLU_090002_0_0_6"/>
<dbReference type="AlphaFoldDB" id="C9PRL2"/>
<organism evidence="1 2">
    <name type="scientific">Pasteurella dagmatis ATCC 43325</name>
    <dbReference type="NCBI Taxonomy" id="667128"/>
    <lineage>
        <taxon>Bacteria</taxon>
        <taxon>Pseudomonadati</taxon>
        <taxon>Pseudomonadota</taxon>
        <taxon>Gammaproteobacteria</taxon>
        <taxon>Pasteurellales</taxon>
        <taxon>Pasteurellaceae</taxon>
        <taxon>Pasteurella</taxon>
    </lineage>
</organism>
<evidence type="ECO:0000313" key="1">
    <source>
        <dbReference type="EMBL" id="EEX49589.1"/>
    </source>
</evidence>
<sequence>MFSKVTKNILLCSLAMTISACSSLSLKKDKNQEQFSDQSISAKESLYESTRNYSALISLYRDVLKTREDEMIRYKLAEVYYAKGDSSSSLLYLEPLLTGQKQVNDFARTLQVKNLIQRAMYKDAVSVATAILNKSPKNGEIYNLRGIAYAQLGNLQNAEADINKARSFFINDVVAVNNLGMIYILNGDYRNAVQLLLPQYLNGIKEPRLVHNLVFALVKSNELDYAKDIIVKERLNSSPDDLINALKKTERASSAVRK</sequence>
<dbReference type="Pfam" id="PF13181">
    <property type="entry name" value="TPR_8"/>
    <property type="match status" value="2"/>
</dbReference>
<dbReference type="SUPFAM" id="SSF48452">
    <property type="entry name" value="TPR-like"/>
    <property type="match status" value="1"/>
</dbReference>
<gene>
    <name evidence="1" type="primary">tadD</name>
    <name evidence="1" type="ORF">HMPREF0621_1636</name>
</gene>
<dbReference type="PROSITE" id="PS51257">
    <property type="entry name" value="PROKAR_LIPOPROTEIN"/>
    <property type="match status" value="1"/>
</dbReference>
<accession>C9PRL2</accession>